<organism evidence="3 4">
    <name type="scientific">Duffyella gerundensis</name>
    <dbReference type="NCBI Taxonomy" id="1619313"/>
    <lineage>
        <taxon>Bacteria</taxon>
        <taxon>Pseudomonadati</taxon>
        <taxon>Pseudomonadota</taxon>
        <taxon>Gammaproteobacteria</taxon>
        <taxon>Enterobacterales</taxon>
        <taxon>Erwiniaceae</taxon>
        <taxon>Duffyella</taxon>
    </lineage>
</organism>
<dbReference type="EC" id="1.16.1.9" evidence="3"/>
<dbReference type="InterPro" id="IPR007037">
    <property type="entry name" value="SIP_rossman_dom"/>
</dbReference>
<dbReference type="Gene3D" id="2.40.30.10">
    <property type="entry name" value="Translation factors"/>
    <property type="match status" value="1"/>
</dbReference>
<dbReference type="Proteomes" id="UP000059419">
    <property type="component" value="Chromosome 1"/>
</dbReference>
<dbReference type="InterPro" id="IPR013113">
    <property type="entry name" value="SIP_FAD-bd"/>
</dbReference>
<dbReference type="FunFam" id="2.40.30.10:FF:000055">
    <property type="entry name" value="Siderophore-interacting family protein"/>
    <property type="match status" value="1"/>
</dbReference>
<sequence length="262" mass="29120">MSIESTPLHYAVPQRVKNELVFRQMTVQQKTRVADAFYRIVFHGEQLKGFHSPSFDDHSKLFFPDANGVLHLPTLTDEGISWPQGVRPAARDYTPLAFDGEGSLTIDFFLHDGGVASEWAKRAQPGDALAVGGPRGSTIIPTDYPFQVYSADETGLPALKRRLAELRPLLAEKEIHVLAQVNEAVGRAYLGEQPGIHFQWLDSAEALTAALHALTLPGEGYFFWLTGEGAQTKALADSLVQQRQIDDRWIRAVAYWHQKAEA</sequence>
<dbReference type="PANTHER" id="PTHR30157">
    <property type="entry name" value="FERRIC REDUCTASE, NADPH-DEPENDENT"/>
    <property type="match status" value="1"/>
</dbReference>
<name>A0A0U5ECH9_9GAMM</name>
<dbReference type="STRING" id="1619313.EM595_2950"/>
<evidence type="ECO:0000259" key="2">
    <source>
        <dbReference type="PROSITE" id="PS51384"/>
    </source>
</evidence>
<dbReference type="PATRIC" id="fig|1619313.3.peg.3061"/>
<keyword evidence="4" id="KW-1185">Reference proteome</keyword>
<dbReference type="InterPro" id="IPR017938">
    <property type="entry name" value="Riboflavin_synthase-like_b-brl"/>
</dbReference>
<gene>
    <name evidence="3" type="primary">yqjH</name>
    <name evidence="3" type="ORF">EM595_2950</name>
</gene>
<feature type="domain" description="FAD-binding FR-type" evidence="2">
    <location>
        <begin position="20"/>
        <end position="141"/>
    </location>
</feature>
<accession>A0A0U5ECH9</accession>
<dbReference type="Pfam" id="PF04954">
    <property type="entry name" value="SIP"/>
    <property type="match status" value="1"/>
</dbReference>
<dbReference type="SUPFAM" id="SSF63380">
    <property type="entry name" value="Riboflavin synthase domain-like"/>
    <property type="match status" value="1"/>
</dbReference>
<dbReference type="InterPro" id="IPR039374">
    <property type="entry name" value="SIP_fam"/>
</dbReference>
<comment type="similarity">
    <text evidence="1">Belongs to the SIP oxidoreductase family.</text>
</comment>
<reference evidence="4" key="1">
    <citation type="submission" date="2015-11" db="EMBL/GenBank/DDBJ databases">
        <authorList>
            <person name="Blom J."/>
        </authorList>
    </citation>
    <scope>NUCLEOTIDE SEQUENCE [LARGE SCALE GENOMIC DNA]</scope>
</reference>
<dbReference type="GO" id="GO:0052851">
    <property type="term" value="F:ferric-chelate reductase (NADPH) activity"/>
    <property type="evidence" value="ECO:0007669"/>
    <property type="project" value="UniProtKB-EC"/>
</dbReference>
<dbReference type="CDD" id="cd06193">
    <property type="entry name" value="siderophore_interacting"/>
    <property type="match status" value="1"/>
</dbReference>
<keyword evidence="3" id="KW-0560">Oxidoreductase</keyword>
<dbReference type="Pfam" id="PF08021">
    <property type="entry name" value="FAD_binding_9"/>
    <property type="match status" value="1"/>
</dbReference>
<dbReference type="Gene3D" id="3.40.50.80">
    <property type="entry name" value="Nucleotide-binding domain of ferredoxin-NADP reductase (FNR) module"/>
    <property type="match status" value="1"/>
</dbReference>
<dbReference type="AlphaFoldDB" id="A0A0U5ECH9"/>
<dbReference type="InterPro" id="IPR039261">
    <property type="entry name" value="FNR_nucleotide-bd"/>
</dbReference>
<dbReference type="RefSeq" id="WP_173645379.1">
    <property type="nucleotide sequence ID" value="NZ_LN907827.1"/>
</dbReference>
<dbReference type="KEGG" id="ege:EM595_2950"/>
<evidence type="ECO:0000313" key="4">
    <source>
        <dbReference type="Proteomes" id="UP000059419"/>
    </source>
</evidence>
<evidence type="ECO:0000256" key="1">
    <source>
        <dbReference type="ARBA" id="ARBA00035644"/>
    </source>
</evidence>
<dbReference type="EMBL" id="LN907827">
    <property type="protein sequence ID" value="CUU25181.1"/>
    <property type="molecule type" value="Genomic_DNA"/>
</dbReference>
<evidence type="ECO:0000313" key="3">
    <source>
        <dbReference type="EMBL" id="CUU25181.1"/>
    </source>
</evidence>
<proteinExistence type="inferred from homology"/>
<dbReference type="PROSITE" id="PS51384">
    <property type="entry name" value="FAD_FR"/>
    <property type="match status" value="1"/>
</dbReference>
<dbReference type="PANTHER" id="PTHR30157:SF0">
    <property type="entry name" value="NADPH-DEPENDENT FERRIC-CHELATE REDUCTASE"/>
    <property type="match status" value="1"/>
</dbReference>
<dbReference type="InterPro" id="IPR017927">
    <property type="entry name" value="FAD-bd_FR_type"/>
</dbReference>
<protein>
    <submittedName>
        <fullName evidence="3">NADPH-dependent ferric-chelate reductase</fullName>
        <ecNumber evidence="3">1.16.1.9</ecNumber>
    </submittedName>
</protein>